<gene>
    <name evidence="1" type="ORF">RhiirA1_478465</name>
</gene>
<dbReference type="InterPro" id="IPR007527">
    <property type="entry name" value="Znf_SWIM"/>
</dbReference>
<dbReference type="VEuPathDB" id="FungiDB:RhiirA1_478465"/>
<evidence type="ECO:0000313" key="1">
    <source>
        <dbReference type="EMBL" id="PKC53840.1"/>
    </source>
</evidence>
<dbReference type="Proteomes" id="UP000232688">
    <property type="component" value="Unassembled WGS sequence"/>
</dbReference>
<dbReference type="OrthoDB" id="2430843at2759"/>
<dbReference type="AlphaFoldDB" id="A0A2I1FK03"/>
<sequence length="173" mass="20054">MDLSLCYHAVQIVLKNAHPREKEFVESEHCIDNLFDYNSTFLCTCMAFKTLGYPCHHFYRVMTLTLIARFHISLINNRWYKESLQGKNISSYEFVVISNLLPRENYILPSQFPSPDSIDAIQMESSQIGDIEVSKVISKKRKFGELFGLGRKIISDVIKDGDEETYNEVLNFL</sequence>
<comment type="caution">
    <text evidence="1">The sequence shown here is derived from an EMBL/GenBank/DDBJ whole genome shotgun (WGS) entry which is preliminary data.</text>
</comment>
<dbReference type="GO" id="GO:0008270">
    <property type="term" value="F:zinc ion binding"/>
    <property type="evidence" value="ECO:0007669"/>
    <property type="project" value="InterPro"/>
</dbReference>
<reference evidence="1 2" key="2">
    <citation type="submission" date="2017-10" db="EMBL/GenBank/DDBJ databases">
        <title>Genome analyses suggest a sexual origin of heterokaryosis in a supposedly ancient asexual fungus.</title>
        <authorList>
            <person name="Corradi N."/>
            <person name="Sedzielewska K."/>
            <person name="Noel J."/>
            <person name="Charron P."/>
            <person name="Farinelli L."/>
            <person name="Marton T."/>
            <person name="Kruger M."/>
            <person name="Pelin A."/>
            <person name="Brachmann A."/>
            <person name="Corradi N."/>
        </authorList>
    </citation>
    <scope>NUCLEOTIDE SEQUENCE [LARGE SCALE GENOMIC DNA]</scope>
    <source>
        <strain evidence="1 2">A1</strain>
    </source>
</reference>
<evidence type="ECO:0000313" key="2">
    <source>
        <dbReference type="Proteomes" id="UP000232688"/>
    </source>
</evidence>
<reference evidence="1 2" key="1">
    <citation type="submission" date="2017-10" db="EMBL/GenBank/DDBJ databases">
        <title>Extensive intraspecific genome diversity in a model arbuscular mycorrhizal fungus.</title>
        <authorList>
            <person name="Chen E.C.H."/>
            <person name="Morin E."/>
            <person name="Baudet D."/>
            <person name="Noel J."/>
            <person name="Ndikumana S."/>
            <person name="Charron P."/>
            <person name="St-Onge C."/>
            <person name="Giorgi J."/>
            <person name="Grigoriev I.V."/>
            <person name="Roux C."/>
            <person name="Martin F.M."/>
            <person name="Corradi N."/>
        </authorList>
    </citation>
    <scope>NUCLEOTIDE SEQUENCE [LARGE SCALE GENOMIC DNA]</scope>
    <source>
        <strain evidence="1 2">A1</strain>
    </source>
</reference>
<dbReference type="PROSITE" id="PS50966">
    <property type="entry name" value="ZF_SWIM"/>
    <property type="match status" value="1"/>
</dbReference>
<dbReference type="VEuPathDB" id="FungiDB:RhiirFUN_007757"/>
<proteinExistence type="predicted"/>
<accession>A0A2I1FK03</accession>
<protein>
    <submittedName>
        <fullName evidence="1">Uncharacterized protein</fullName>
    </submittedName>
</protein>
<name>A0A2I1FK03_9GLOM</name>
<organism evidence="1 2">
    <name type="scientific">Rhizophagus irregularis</name>
    <dbReference type="NCBI Taxonomy" id="588596"/>
    <lineage>
        <taxon>Eukaryota</taxon>
        <taxon>Fungi</taxon>
        <taxon>Fungi incertae sedis</taxon>
        <taxon>Mucoromycota</taxon>
        <taxon>Glomeromycotina</taxon>
        <taxon>Glomeromycetes</taxon>
        <taxon>Glomerales</taxon>
        <taxon>Glomeraceae</taxon>
        <taxon>Rhizophagus</taxon>
    </lineage>
</organism>
<dbReference type="VEuPathDB" id="FungiDB:FUN_008949"/>
<dbReference type="EMBL" id="LLXH01003782">
    <property type="protein sequence ID" value="PKC53840.1"/>
    <property type="molecule type" value="Genomic_DNA"/>
</dbReference>